<name>A0A2N3KSF8_9PROT</name>
<accession>A0A2N3KSF8</accession>
<protein>
    <submittedName>
        <fullName evidence="1">Uncharacterized protein</fullName>
    </submittedName>
</protein>
<comment type="caution">
    <text evidence="1">The sequence shown here is derived from an EMBL/GenBank/DDBJ whole genome shotgun (WGS) entry which is preliminary data.</text>
</comment>
<dbReference type="Proteomes" id="UP000233597">
    <property type="component" value="Unassembled WGS sequence"/>
</dbReference>
<dbReference type="AlphaFoldDB" id="A0A2N3KSF8"/>
<proteinExistence type="predicted"/>
<evidence type="ECO:0000313" key="2">
    <source>
        <dbReference type="Proteomes" id="UP000233597"/>
    </source>
</evidence>
<dbReference type="RefSeq" id="WP_101267315.1">
    <property type="nucleotide sequence ID" value="NZ_NWTK01000008.1"/>
</dbReference>
<evidence type="ECO:0000313" key="1">
    <source>
        <dbReference type="EMBL" id="PKR53519.1"/>
    </source>
</evidence>
<gene>
    <name evidence="1" type="ORF">COO20_13345</name>
</gene>
<organism evidence="1 2">
    <name type="scientific">Thalassospira marina</name>
    <dbReference type="NCBI Taxonomy" id="2048283"/>
    <lineage>
        <taxon>Bacteria</taxon>
        <taxon>Pseudomonadati</taxon>
        <taxon>Pseudomonadota</taxon>
        <taxon>Alphaproteobacteria</taxon>
        <taxon>Rhodospirillales</taxon>
        <taxon>Thalassospiraceae</taxon>
        <taxon>Thalassospira</taxon>
    </lineage>
</organism>
<dbReference type="EMBL" id="NWTK01000008">
    <property type="protein sequence ID" value="PKR53519.1"/>
    <property type="molecule type" value="Genomic_DNA"/>
</dbReference>
<reference evidence="1 2" key="1">
    <citation type="submission" date="2017-09" db="EMBL/GenBank/DDBJ databases">
        <title>Biodiversity and function of Thalassospira species in the particle-attached aromatic-hydrocarbon-degrading consortia from the surface seawater of the South China Sea.</title>
        <authorList>
            <person name="Dong C."/>
            <person name="Liu R."/>
            <person name="Shao Z."/>
        </authorList>
    </citation>
    <scope>NUCLEOTIDE SEQUENCE [LARGE SCALE GENOMIC DNA]</scope>
    <source>
        <strain evidence="1 2">CSC1P2</strain>
    </source>
</reference>
<sequence length="168" mass="18295">MMRDQLRDALIARMDTLGVLPDPDAVGAWTEQLDFKQASPKLWPDDTDAWDAIGSVTGFMIAEVAFDLFGNDPIRTLIVADLLKNPLVIKPAEWAEGAIAWAARCQLKAEMDADAGGVLVAQLRFEVQAGLFIGQPKIESQSPLKVFVGDAQADEEQDFTIAGEIEHA</sequence>